<feature type="region of interest" description="Disordered" evidence="6">
    <location>
        <begin position="263"/>
        <end position="292"/>
    </location>
</feature>
<evidence type="ECO:0000313" key="9">
    <source>
        <dbReference type="Proteomes" id="UP000191285"/>
    </source>
</evidence>
<dbReference type="PROSITE" id="PS50048">
    <property type="entry name" value="ZN2_CY6_FUNGAL_2"/>
    <property type="match status" value="1"/>
</dbReference>
<dbReference type="OrthoDB" id="5394557at2759"/>
<name>A0A1V6TU83_9EURO</name>
<dbReference type="STRING" id="303698.A0A1V6TU83"/>
<dbReference type="Pfam" id="PF00172">
    <property type="entry name" value="Zn_clus"/>
    <property type="match status" value="1"/>
</dbReference>
<protein>
    <recommendedName>
        <fullName evidence="7">Zn(2)-C6 fungal-type domain-containing protein</fullName>
    </recommendedName>
</protein>
<evidence type="ECO:0000256" key="6">
    <source>
        <dbReference type="SAM" id="MobiDB-lite"/>
    </source>
</evidence>
<keyword evidence="2" id="KW-0805">Transcription regulation</keyword>
<evidence type="ECO:0000256" key="2">
    <source>
        <dbReference type="ARBA" id="ARBA00023015"/>
    </source>
</evidence>
<dbReference type="AlphaFoldDB" id="A0A1V6TU83"/>
<dbReference type="InterPro" id="IPR001138">
    <property type="entry name" value="Zn2Cys6_DnaBD"/>
</dbReference>
<dbReference type="PROSITE" id="PS00463">
    <property type="entry name" value="ZN2_CY6_FUNGAL_1"/>
    <property type="match status" value="1"/>
</dbReference>
<dbReference type="SMART" id="SM00066">
    <property type="entry name" value="GAL4"/>
    <property type="match status" value="1"/>
</dbReference>
<reference evidence="9" key="1">
    <citation type="journal article" date="2017" name="Nat. Microbiol.">
        <title>Global analysis of biosynthetic gene clusters reveals vast potential of secondary metabolite production in Penicillium species.</title>
        <authorList>
            <person name="Nielsen J.C."/>
            <person name="Grijseels S."/>
            <person name="Prigent S."/>
            <person name="Ji B."/>
            <person name="Dainat J."/>
            <person name="Nielsen K.F."/>
            <person name="Frisvad J.C."/>
            <person name="Workman M."/>
            <person name="Nielsen J."/>
        </authorList>
    </citation>
    <scope>NUCLEOTIDE SEQUENCE [LARGE SCALE GENOMIC DNA]</scope>
    <source>
        <strain evidence="9">IBT 24891</strain>
    </source>
</reference>
<gene>
    <name evidence="8" type="ORF">PENSTE_c002G09539</name>
</gene>
<feature type="domain" description="Zn(2)-C6 fungal-type" evidence="7">
    <location>
        <begin position="12"/>
        <end position="46"/>
    </location>
</feature>
<dbReference type="GO" id="GO:0000981">
    <property type="term" value="F:DNA-binding transcription factor activity, RNA polymerase II-specific"/>
    <property type="evidence" value="ECO:0007669"/>
    <property type="project" value="InterPro"/>
</dbReference>
<keyword evidence="9" id="KW-1185">Reference proteome</keyword>
<accession>A0A1V6TU83</accession>
<evidence type="ECO:0000256" key="4">
    <source>
        <dbReference type="ARBA" id="ARBA00023163"/>
    </source>
</evidence>
<sequence length="446" mass="48837">MRNPQRRRVPVACGRCRRRKIKCSGDSGNGQGCSNCRSAGNTDCQFLRVNSSAVLPKGAGWPYPPNTGASPRMRMYSPHMSNKSTLHSMGSPQTRMSNFQRVSEFDLGADGFPRQGGPDSIHYENEHGANYSQSSSYMMPNAPSGMVDYDSSWSSTKIWEPVMNINRSANETIYPDPDTNGSINPSSYNYILPSQGILSHEVPQTTTAMAIPSEVPVSDRILPTPTSRSQQTSSNASMNVFAEGIPGLSVPSDFKGSFWNQRCTEQPQQRSHTLPSNAPYASTTSTKYNNTNNAPDILFPYIPLSSSDESSPLQSTAPTSSSSSTSYTGLAVESTTLDTSSPEYRMPNNDNRAFSRESPSTHRLLSLSNECSPEIYGYTSTEKKTRPNDSTCSATLMNGLPYTRVRHTDPPSNVFPCGLLPDNIQEYRSVGNMHRHPVSPLGNQGY</sequence>
<dbReference type="InterPro" id="IPR050797">
    <property type="entry name" value="Carb_Metab_Trans_Reg"/>
</dbReference>
<dbReference type="Proteomes" id="UP000191285">
    <property type="component" value="Unassembled WGS sequence"/>
</dbReference>
<proteinExistence type="predicted"/>
<dbReference type="EMBL" id="MLKD01000002">
    <property type="protein sequence ID" value="OQE29962.1"/>
    <property type="molecule type" value="Genomic_DNA"/>
</dbReference>
<dbReference type="Gene3D" id="4.10.240.10">
    <property type="entry name" value="Zn(2)-C6 fungal-type DNA-binding domain"/>
    <property type="match status" value="1"/>
</dbReference>
<keyword evidence="4" id="KW-0804">Transcription</keyword>
<evidence type="ECO:0000256" key="3">
    <source>
        <dbReference type="ARBA" id="ARBA00023125"/>
    </source>
</evidence>
<dbReference type="GO" id="GO:0008270">
    <property type="term" value="F:zinc ion binding"/>
    <property type="evidence" value="ECO:0007669"/>
    <property type="project" value="InterPro"/>
</dbReference>
<evidence type="ECO:0000256" key="5">
    <source>
        <dbReference type="ARBA" id="ARBA00023242"/>
    </source>
</evidence>
<dbReference type="PANTHER" id="PTHR31668:SF26">
    <property type="entry name" value="GLUCOSE TRANSPORT TRANSCRIPTION REGULATOR RGT1-RELATED"/>
    <property type="match status" value="1"/>
</dbReference>
<dbReference type="SUPFAM" id="SSF57701">
    <property type="entry name" value="Zn2/Cys6 DNA-binding domain"/>
    <property type="match status" value="1"/>
</dbReference>
<evidence type="ECO:0000259" key="7">
    <source>
        <dbReference type="PROSITE" id="PS50048"/>
    </source>
</evidence>
<comment type="caution">
    <text evidence="8">The sequence shown here is derived from an EMBL/GenBank/DDBJ whole genome shotgun (WGS) entry which is preliminary data.</text>
</comment>
<keyword evidence="1" id="KW-0479">Metal-binding</keyword>
<evidence type="ECO:0000256" key="1">
    <source>
        <dbReference type="ARBA" id="ARBA00022723"/>
    </source>
</evidence>
<dbReference type="CDD" id="cd00067">
    <property type="entry name" value="GAL4"/>
    <property type="match status" value="1"/>
</dbReference>
<feature type="compositionally biased region" description="Low complexity" evidence="6">
    <location>
        <begin position="306"/>
        <end position="328"/>
    </location>
</feature>
<keyword evidence="3" id="KW-0238">DNA-binding</keyword>
<feature type="compositionally biased region" description="Polar residues" evidence="6">
    <location>
        <begin position="333"/>
        <end position="361"/>
    </location>
</feature>
<feature type="compositionally biased region" description="Polar residues" evidence="6">
    <location>
        <begin position="263"/>
        <end position="276"/>
    </location>
</feature>
<dbReference type="GO" id="GO:0003677">
    <property type="term" value="F:DNA binding"/>
    <property type="evidence" value="ECO:0007669"/>
    <property type="project" value="UniProtKB-KW"/>
</dbReference>
<keyword evidence="5" id="KW-0539">Nucleus</keyword>
<dbReference type="InterPro" id="IPR036864">
    <property type="entry name" value="Zn2-C6_fun-type_DNA-bd_sf"/>
</dbReference>
<feature type="region of interest" description="Disordered" evidence="6">
    <location>
        <begin position="306"/>
        <end position="361"/>
    </location>
</feature>
<organism evidence="8 9">
    <name type="scientific">Penicillium steckii</name>
    <dbReference type="NCBI Taxonomy" id="303698"/>
    <lineage>
        <taxon>Eukaryota</taxon>
        <taxon>Fungi</taxon>
        <taxon>Dikarya</taxon>
        <taxon>Ascomycota</taxon>
        <taxon>Pezizomycotina</taxon>
        <taxon>Eurotiomycetes</taxon>
        <taxon>Eurotiomycetidae</taxon>
        <taxon>Eurotiales</taxon>
        <taxon>Aspergillaceae</taxon>
        <taxon>Penicillium</taxon>
    </lineage>
</organism>
<dbReference type="PANTHER" id="PTHR31668">
    <property type="entry name" value="GLUCOSE TRANSPORT TRANSCRIPTION REGULATOR RGT1-RELATED-RELATED"/>
    <property type="match status" value="1"/>
</dbReference>
<feature type="compositionally biased region" description="Low complexity" evidence="6">
    <location>
        <begin position="280"/>
        <end position="292"/>
    </location>
</feature>
<evidence type="ECO:0000313" key="8">
    <source>
        <dbReference type="EMBL" id="OQE29962.1"/>
    </source>
</evidence>